<dbReference type="InterPro" id="IPR032675">
    <property type="entry name" value="LRR_dom_sf"/>
</dbReference>
<dbReference type="SUPFAM" id="SSF52058">
    <property type="entry name" value="L domain-like"/>
    <property type="match status" value="1"/>
</dbReference>
<keyword evidence="1" id="KW-0433">Leucine-rich repeat</keyword>
<evidence type="ECO:0000256" key="3">
    <source>
        <dbReference type="SAM" id="SignalP"/>
    </source>
</evidence>
<gene>
    <name evidence="4" type="ORF">O3P69_008890</name>
</gene>
<evidence type="ECO:0000313" key="5">
    <source>
        <dbReference type="Proteomes" id="UP001487740"/>
    </source>
</evidence>
<protein>
    <recommendedName>
        <fullName evidence="6">Oplophorus-luciferin 2-monooxygenase non-catalytic subunit</fullName>
    </recommendedName>
</protein>
<proteinExistence type="predicted"/>
<dbReference type="PANTHER" id="PTHR24366">
    <property type="entry name" value="IG(IMMUNOGLOBULIN) AND LRR(LEUCINE RICH REPEAT) DOMAINS"/>
    <property type="match status" value="1"/>
</dbReference>
<comment type="caution">
    <text evidence="4">The sequence shown here is derived from an EMBL/GenBank/DDBJ whole genome shotgun (WGS) entry which is preliminary data.</text>
</comment>
<organism evidence="4 5">
    <name type="scientific">Scylla paramamosain</name>
    <name type="common">Mud crab</name>
    <dbReference type="NCBI Taxonomy" id="85552"/>
    <lineage>
        <taxon>Eukaryota</taxon>
        <taxon>Metazoa</taxon>
        <taxon>Ecdysozoa</taxon>
        <taxon>Arthropoda</taxon>
        <taxon>Crustacea</taxon>
        <taxon>Multicrustacea</taxon>
        <taxon>Malacostraca</taxon>
        <taxon>Eumalacostraca</taxon>
        <taxon>Eucarida</taxon>
        <taxon>Decapoda</taxon>
        <taxon>Pleocyemata</taxon>
        <taxon>Brachyura</taxon>
        <taxon>Eubrachyura</taxon>
        <taxon>Portunoidea</taxon>
        <taxon>Portunidae</taxon>
        <taxon>Portuninae</taxon>
        <taxon>Scylla</taxon>
    </lineage>
</organism>
<dbReference type="EMBL" id="JARAKH010000027">
    <property type="protein sequence ID" value="KAK8389500.1"/>
    <property type="molecule type" value="Genomic_DNA"/>
</dbReference>
<evidence type="ECO:0000256" key="2">
    <source>
        <dbReference type="ARBA" id="ARBA00022737"/>
    </source>
</evidence>
<reference evidence="4 5" key="1">
    <citation type="submission" date="2023-03" db="EMBL/GenBank/DDBJ databases">
        <title>High-quality genome of Scylla paramamosain provides insights in environmental adaptation.</title>
        <authorList>
            <person name="Zhang L."/>
        </authorList>
    </citation>
    <scope>NUCLEOTIDE SEQUENCE [LARGE SCALE GENOMIC DNA]</scope>
    <source>
        <strain evidence="4">LZ_2023a</strain>
        <tissue evidence="4">Muscle</tissue>
    </source>
</reference>
<keyword evidence="2" id="KW-0677">Repeat</keyword>
<name>A0AAW0TP55_SCYPA</name>
<dbReference type="PANTHER" id="PTHR24366:SF96">
    <property type="entry name" value="LEUCINE RICH REPEAT CONTAINING 53"/>
    <property type="match status" value="1"/>
</dbReference>
<evidence type="ECO:0000313" key="4">
    <source>
        <dbReference type="EMBL" id="KAK8389500.1"/>
    </source>
</evidence>
<evidence type="ECO:0008006" key="6">
    <source>
        <dbReference type="Google" id="ProtNLM"/>
    </source>
</evidence>
<feature type="chain" id="PRO_5044024618" description="Oplophorus-luciferin 2-monooxygenase non-catalytic subunit" evidence="3">
    <location>
        <begin position="22"/>
        <end position="372"/>
    </location>
</feature>
<accession>A0AAW0TP55</accession>
<evidence type="ECO:0000256" key="1">
    <source>
        <dbReference type="ARBA" id="ARBA00022614"/>
    </source>
</evidence>
<feature type="signal peptide" evidence="3">
    <location>
        <begin position="1"/>
        <end position="21"/>
    </location>
</feature>
<keyword evidence="5" id="KW-1185">Reference proteome</keyword>
<sequence>MALRYLAAVLATAAVSLVSEASKCTNLSPYPYELELGEPDLPCPDENMIKPCTCHTDTLGFMTLDCSLINTNEDLQRVFSNEFPFKHFYQLIIDHDPNDANNRLTEIQADTFNFLDFQRVTIKGTKLQIIDENVFSYSHDTLTLLDLRNNKLVDFPFETLFLYKRLETLLLDYNNLGRLEKFGSTSLHTLSVGHNRNLKFTRDVLEELPCIVTLNMESIDLDYIPQHMFANLTQVYSISFNDNDLTVLQEFSINPLQPTVGRLMLGSNKIHDSYSMSITGLRDNAIVDLTNNRITEMRKELWQPFFEQVIHGVVDLTGNDLICGCDMSWLFLNTTTIDPKARYLPIITEYTTCYDGTQVVFLDYHVFEHHCP</sequence>
<dbReference type="Proteomes" id="UP001487740">
    <property type="component" value="Unassembled WGS sequence"/>
</dbReference>
<keyword evidence="3" id="KW-0732">Signal</keyword>
<dbReference type="Gene3D" id="3.80.10.10">
    <property type="entry name" value="Ribonuclease Inhibitor"/>
    <property type="match status" value="1"/>
</dbReference>
<dbReference type="AlphaFoldDB" id="A0AAW0TP55"/>